<dbReference type="InterPro" id="IPR011042">
    <property type="entry name" value="6-blade_b-propeller_TolB-like"/>
</dbReference>
<dbReference type="OrthoDB" id="9990982at2759"/>
<dbReference type="PANTHER" id="PTHR46513">
    <property type="entry name" value="VITELLOGENIN RECEPTOR-LIKE PROTEIN-RELATED-RELATED"/>
    <property type="match status" value="1"/>
</dbReference>
<organism evidence="3">
    <name type="scientific">Anopheles sinensis</name>
    <name type="common">Mosquito</name>
    <dbReference type="NCBI Taxonomy" id="74873"/>
    <lineage>
        <taxon>Eukaryota</taxon>
        <taxon>Metazoa</taxon>
        <taxon>Ecdysozoa</taxon>
        <taxon>Arthropoda</taxon>
        <taxon>Hexapoda</taxon>
        <taxon>Insecta</taxon>
        <taxon>Pterygota</taxon>
        <taxon>Neoptera</taxon>
        <taxon>Endopterygota</taxon>
        <taxon>Diptera</taxon>
        <taxon>Nematocera</taxon>
        <taxon>Culicoidea</taxon>
        <taxon>Culicidae</taxon>
        <taxon>Anophelinae</taxon>
        <taxon>Anopheles</taxon>
    </lineage>
</organism>
<dbReference type="GO" id="GO:0060070">
    <property type="term" value="P:canonical Wnt signaling pathway"/>
    <property type="evidence" value="ECO:0007669"/>
    <property type="project" value="TreeGrafter"/>
</dbReference>
<protein>
    <submittedName>
        <fullName evidence="3 4">Nidogen</fullName>
    </submittedName>
</protein>
<dbReference type="PANTHER" id="PTHR46513:SF13">
    <property type="entry name" value="EGF-LIKE DOMAIN-CONTAINING PROTEIN"/>
    <property type="match status" value="1"/>
</dbReference>
<dbReference type="VEuPathDB" id="VectorBase:ASIS003407"/>
<name>A0A084VCW1_ANOSI</name>
<proteinExistence type="predicted"/>
<keyword evidence="1" id="KW-0245">EGF-like domain</keyword>
<dbReference type="InterPro" id="IPR000033">
    <property type="entry name" value="LDLR_classB_rpt"/>
</dbReference>
<reference evidence="3 5" key="1">
    <citation type="journal article" date="2014" name="BMC Genomics">
        <title>Genome sequence of Anopheles sinensis provides insight into genetics basis of mosquito competence for malaria parasites.</title>
        <authorList>
            <person name="Zhou D."/>
            <person name="Zhang D."/>
            <person name="Ding G."/>
            <person name="Shi L."/>
            <person name="Hou Q."/>
            <person name="Ye Y."/>
            <person name="Xu Y."/>
            <person name="Zhou H."/>
            <person name="Xiong C."/>
            <person name="Li S."/>
            <person name="Yu J."/>
            <person name="Hong S."/>
            <person name="Yu X."/>
            <person name="Zou P."/>
            <person name="Chen C."/>
            <person name="Chang X."/>
            <person name="Wang W."/>
            <person name="Lv Y."/>
            <person name="Sun Y."/>
            <person name="Ma L."/>
            <person name="Shen B."/>
            <person name="Zhu C."/>
        </authorList>
    </citation>
    <scope>NUCLEOTIDE SEQUENCE [LARGE SCALE GENOMIC DNA]</scope>
</reference>
<keyword evidence="2" id="KW-0677">Repeat</keyword>
<dbReference type="Proteomes" id="UP000030765">
    <property type="component" value="Unassembled WGS sequence"/>
</dbReference>
<dbReference type="STRING" id="74873.A0A084VCW1"/>
<dbReference type="SUPFAM" id="SSF63825">
    <property type="entry name" value="YWTD domain"/>
    <property type="match status" value="1"/>
</dbReference>
<reference evidence="4" key="2">
    <citation type="submission" date="2020-05" db="UniProtKB">
        <authorList>
            <consortium name="EnsemblMetazoa"/>
        </authorList>
    </citation>
    <scope>IDENTIFICATION</scope>
</reference>
<dbReference type="GO" id="GO:0042813">
    <property type="term" value="F:Wnt receptor activity"/>
    <property type="evidence" value="ECO:0007669"/>
    <property type="project" value="TreeGrafter"/>
</dbReference>
<evidence type="ECO:0000313" key="3">
    <source>
        <dbReference type="EMBL" id="KFB35805.1"/>
    </source>
</evidence>
<dbReference type="EMBL" id="KE524624">
    <property type="protein sequence ID" value="KFB35805.1"/>
    <property type="molecule type" value="Genomic_DNA"/>
</dbReference>
<dbReference type="SMART" id="SM00135">
    <property type="entry name" value="LY"/>
    <property type="match status" value="2"/>
</dbReference>
<evidence type="ECO:0000256" key="2">
    <source>
        <dbReference type="ARBA" id="ARBA00022737"/>
    </source>
</evidence>
<dbReference type="EMBL" id="ATLV01010940">
    <property type="status" value="NOT_ANNOTATED_CDS"/>
    <property type="molecule type" value="Genomic_DNA"/>
</dbReference>
<keyword evidence="5" id="KW-1185">Reference proteome</keyword>
<dbReference type="GO" id="GO:0017147">
    <property type="term" value="F:Wnt-protein binding"/>
    <property type="evidence" value="ECO:0007669"/>
    <property type="project" value="TreeGrafter"/>
</dbReference>
<evidence type="ECO:0000313" key="4">
    <source>
        <dbReference type="EnsemblMetazoa" id="ASIC002729-PA"/>
    </source>
</evidence>
<dbReference type="Gene3D" id="2.120.10.30">
    <property type="entry name" value="TolB, C-terminal domain"/>
    <property type="match status" value="1"/>
</dbReference>
<dbReference type="InterPro" id="IPR050778">
    <property type="entry name" value="Cueball_EGF_LRP_Nidogen"/>
</dbReference>
<gene>
    <name evidence="3" type="ORF">ZHAS_00002729</name>
</gene>
<dbReference type="AlphaFoldDB" id="A0A084VCW1"/>
<dbReference type="VEuPathDB" id="VectorBase:ASIC002729"/>
<accession>A0A084VCW1</accession>
<dbReference type="EnsemblMetazoa" id="ASIC002729-RA">
    <property type="protein sequence ID" value="ASIC002729-PA"/>
    <property type="gene ID" value="ASIC002729"/>
</dbReference>
<evidence type="ECO:0000256" key="1">
    <source>
        <dbReference type="ARBA" id="ARBA00022536"/>
    </source>
</evidence>
<sequence>MRTILFTDVEATSIAVDPHQGKLYWSSKTMEKENIEWSNLDGSERKVLIEDPQIIAIDDMKVSMATGELCYSDSGTMKIECIDTRSKRIRTIVENITSAHTMGQVSKTMGID</sequence>
<dbReference type="GO" id="GO:0005886">
    <property type="term" value="C:plasma membrane"/>
    <property type="evidence" value="ECO:0007669"/>
    <property type="project" value="TreeGrafter"/>
</dbReference>
<evidence type="ECO:0000313" key="5">
    <source>
        <dbReference type="Proteomes" id="UP000030765"/>
    </source>
</evidence>